<accession>A0ABT2ZIT9</accession>
<dbReference type="EMBL" id="JAOWKZ010000001">
    <property type="protein sequence ID" value="MCV2871039.1"/>
    <property type="molecule type" value="Genomic_DNA"/>
</dbReference>
<keyword evidence="2" id="KW-1185">Reference proteome</keyword>
<dbReference type="RefSeq" id="WP_263738231.1">
    <property type="nucleotide sequence ID" value="NZ_JAOWKZ010000001.1"/>
</dbReference>
<protein>
    <submittedName>
        <fullName evidence="1">GYD domain-containing protein</fullName>
    </submittedName>
</protein>
<evidence type="ECO:0000313" key="1">
    <source>
        <dbReference type="EMBL" id="MCV2871039.1"/>
    </source>
</evidence>
<name>A0ABT2ZIT9_9RHOB</name>
<sequence>MAQYIITGNYTQAAMKGMIANPSDREKAVGAMIATAGGKLESFFVTTGDTDFIARVTTNDLTSMLAALMAVGASGAVSNLKTVQCFTSAEFMDAQKKAGAIAAKFSAPN</sequence>
<organism evidence="1 2">
    <name type="scientific">Albidovulum litorale</name>
    <dbReference type="NCBI Taxonomy" id="2984134"/>
    <lineage>
        <taxon>Bacteria</taxon>
        <taxon>Pseudomonadati</taxon>
        <taxon>Pseudomonadota</taxon>
        <taxon>Alphaproteobacteria</taxon>
        <taxon>Rhodobacterales</taxon>
        <taxon>Paracoccaceae</taxon>
        <taxon>Albidovulum</taxon>
    </lineage>
</organism>
<dbReference type="InterPro" id="IPR014845">
    <property type="entry name" value="GYD/TTHA1554"/>
</dbReference>
<reference evidence="1 2" key="1">
    <citation type="submission" date="2022-10" db="EMBL/GenBank/DDBJ databases">
        <title>Defluviimonas sp. nov., isolated from ocean surface sediments.</title>
        <authorList>
            <person name="He W."/>
            <person name="Wang L."/>
            <person name="Zhang D.-F."/>
        </authorList>
    </citation>
    <scope>NUCLEOTIDE SEQUENCE [LARGE SCALE GENOMIC DNA]</scope>
    <source>
        <strain evidence="1 2">WL0050</strain>
    </source>
</reference>
<evidence type="ECO:0000313" key="2">
    <source>
        <dbReference type="Proteomes" id="UP001652564"/>
    </source>
</evidence>
<dbReference type="Pfam" id="PF08734">
    <property type="entry name" value="GYD"/>
    <property type="match status" value="1"/>
</dbReference>
<gene>
    <name evidence="1" type="ORF">OEZ71_01890</name>
</gene>
<proteinExistence type="predicted"/>
<comment type="caution">
    <text evidence="1">The sequence shown here is derived from an EMBL/GenBank/DDBJ whole genome shotgun (WGS) entry which is preliminary data.</text>
</comment>
<dbReference type="Proteomes" id="UP001652564">
    <property type="component" value="Unassembled WGS sequence"/>
</dbReference>